<evidence type="ECO:0000256" key="1">
    <source>
        <dbReference type="ARBA" id="ARBA00008791"/>
    </source>
</evidence>
<dbReference type="PRINTS" id="PR01438">
    <property type="entry name" value="UNVRSLSTRESS"/>
</dbReference>
<dbReference type="Pfam" id="PF00582">
    <property type="entry name" value="Usp"/>
    <property type="match status" value="1"/>
</dbReference>
<keyword evidence="4" id="KW-1185">Reference proteome</keyword>
<dbReference type="InterPro" id="IPR006016">
    <property type="entry name" value="UspA"/>
</dbReference>
<sequence>MRTPLEDAAARAQTAVLDGRPWAALAAHRDQLDLLLVGSRGYGPLRAVLTGGTSGPLIHHAHCPVLVLPRALTCPFTRARRRC</sequence>
<comment type="caution">
    <text evidence="3">The sequence shown here is derived from an EMBL/GenBank/DDBJ whole genome shotgun (WGS) entry which is preliminary data.</text>
</comment>
<dbReference type="InterPro" id="IPR014729">
    <property type="entry name" value="Rossmann-like_a/b/a_fold"/>
</dbReference>
<dbReference type="EMBL" id="JAPCID010000002">
    <property type="protein sequence ID" value="MDA0136248.1"/>
    <property type="molecule type" value="Genomic_DNA"/>
</dbReference>
<dbReference type="SUPFAM" id="SSF52402">
    <property type="entry name" value="Adenine nucleotide alpha hydrolases-like"/>
    <property type="match status" value="1"/>
</dbReference>
<protein>
    <submittedName>
        <fullName evidence="3">Universal stress protein</fullName>
    </submittedName>
</protein>
<evidence type="ECO:0000313" key="3">
    <source>
        <dbReference type="EMBL" id="MDA0136248.1"/>
    </source>
</evidence>
<evidence type="ECO:0000259" key="2">
    <source>
        <dbReference type="Pfam" id="PF00582"/>
    </source>
</evidence>
<evidence type="ECO:0000313" key="4">
    <source>
        <dbReference type="Proteomes" id="UP001147700"/>
    </source>
</evidence>
<feature type="domain" description="UspA" evidence="2">
    <location>
        <begin position="14"/>
        <end position="69"/>
    </location>
</feature>
<reference evidence="3" key="1">
    <citation type="submission" date="2022-10" db="EMBL/GenBank/DDBJ databases">
        <title>The WGS of Solirubrobacter sp. CPCC 204708.</title>
        <authorList>
            <person name="Jiang Z."/>
        </authorList>
    </citation>
    <scope>NUCLEOTIDE SEQUENCE</scope>
    <source>
        <strain evidence="3">CPCC 204708</strain>
    </source>
</reference>
<name>A0ABT4RCJ1_9ACTN</name>
<proteinExistence type="inferred from homology"/>
<dbReference type="RefSeq" id="WP_202953179.1">
    <property type="nucleotide sequence ID" value="NZ_JAPCID010000002.1"/>
</dbReference>
<accession>A0ABT4RCJ1</accession>
<dbReference type="InterPro" id="IPR006015">
    <property type="entry name" value="Universal_stress_UspA"/>
</dbReference>
<dbReference type="Gene3D" id="3.40.50.620">
    <property type="entry name" value="HUPs"/>
    <property type="match status" value="1"/>
</dbReference>
<gene>
    <name evidence="3" type="ORF">OJ962_01965</name>
</gene>
<comment type="similarity">
    <text evidence="1">Belongs to the universal stress protein A family.</text>
</comment>
<organism evidence="3 4">
    <name type="scientific">Solirubrobacter deserti</name>
    <dbReference type="NCBI Taxonomy" id="2282478"/>
    <lineage>
        <taxon>Bacteria</taxon>
        <taxon>Bacillati</taxon>
        <taxon>Actinomycetota</taxon>
        <taxon>Thermoleophilia</taxon>
        <taxon>Solirubrobacterales</taxon>
        <taxon>Solirubrobacteraceae</taxon>
        <taxon>Solirubrobacter</taxon>
    </lineage>
</organism>
<dbReference type="Proteomes" id="UP001147700">
    <property type="component" value="Unassembled WGS sequence"/>
</dbReference>